<gene>
    <name evidence="2" type="ORF">K435DRAFT_811520</name>
</gene>
<evidence type="ECO:0000313" key="2">
    <source>
        <dbReference type="EMBL" id="THU78483.1"/>
    </source>
</evidence>
<keyword evidence="3" id="KW-1185">Reference proteome</keyword>
<evidence type="ECO:0000256" key="1">
    <source>
        <dbReference type="SAM" id="MobiDB-lite"/>
    </source>
</evidence>
<dbReference type="AlphaFoldDB" id="A0A4S8KS31"/>
<dbReference type="EMBL" id="ML180184">
    <property type="protein sequence ID" value="THU78483.1"/>
    <property type="molecule type" value="Genomic_DNA"/>
</dbReference>
<name>A0A4S8KS31_DENBC</name>
<reference evidence="2 3" key="1">
    <citation type="journal article" date="2019" name="Nat. Ecol. Evol.">
        <title>Megaphylogeny resolves global patterns of mushroom evolution.</title>
        <authorList>
            <person name="Varga T."/>
            <person name="Krizsan K."/>
            <person name="Foldi C."/>
            <person name="Dima B."/>
            <person name="Sanchez-Garcia M."/>
            <person name="Sanchez-Ramirez S."/>
            <person name="Szollosi G.J."/>
            <person name="Szarkandi J.G."/>
            <person name="Papp V."/>
            <person name="Albert L."/>
            <person name="Andreopoulos W."/>
            <person name="Angelini C."/>
            <person name="Antonin V."/>
            <person name="Barry K.W."/>
            <person name="Bougher N.L."/>
            <person name="Buchanan P."/>
            <person name="Buyck B."/>
            <person name="Bense V."/>
            <person name="Catcheside P."/>
            <person name="Chovatia M."/>
            <person name="Cooper J."/>
            <person name="Damon W."/>
            <person name="Desjardin D."/>
            <person name="Finy P."/>
            <person name="Geml J."/>
            <person name="Haridas S."/>
            <person name="Hughes K."/>
            <person name="Justo A."/>
            <person name="Karasinski D."/>
            <person name="Kautmanova I."/>
            <person name="Kiss B."/>
            <person name="Kocsube S."/>
            <person name="Kotiranta H."/>
            <person name="LaButti K.M."/>
            <person name="Lechner B.E."/>
            <person name="Liimatainen K."/>
            <person name="Lipzen A."/>
            <person name="Lukacs Z."/>
            <person name="Mihaltcheva S."/>
            <person name="Morgado L.N."/>
            <person name="Niskanen T."/>
            <person name="Noordeloos M.E."/>
            <person name="Ohm R.A."/>
            <person name="Ortiz-Santana B."/>
            <person name="Ovrebo C."/>
            <person name="Racz N."/>
            <person name="Riley R."/>
            <person name="Savchenko A."/>
            <person name="Shiryaev A."/>
            <person name="Soop K."/>
            <person name="Spirin V."/>
            <person name="Szebenyi C."/>
            <person name="Tomsovsky M."/>
            <person name="Tulloss R.E."/>
            <person name="Uehling J."/>
            <person name="Grigoriev I.V."/>
            <person name="Vagvolgyi C."/>
            <person name="Papp T."/>
            <person name="Martin F.M."/>
            <person name="Miettinen O."/>
            <person name="Hibbett D.S."/>
            <person name="Nagy L.G."/>
        </authorList>
    </citation>
    <scope>NUCLEOTIDE SEQUENCE [LARGE SCALE GENOMIC DNA]</scope>
    <source>
        <strain evidence="2 3">CBS 962.96</strain>
    </source>
</reference>
<feature type="region of interest" description="Disordered" evidence="1">
    <location>
        <begin position="221"/>
        <end position="245"/>
    </location>
</feature>
<feature type="compositionally biased region" description="Basic and acidic residues" evidence="1">
    <location>
        <begin position="235"/>
        <end position="245"/>
    </location>
</feature>
<dbReference type="Proteomes" id="UP000297245">
    <property type="component" value="Unassembled WGS sequence"/>
</dbReference>
<accession>A0A4S8KS31</accession>
<organism evidence="2 3">
    <name type="scientific">Dendrothele bispora (strain CBS 962.96)</name>
    <dbReference type="NCBI Taxonomy" id="1314807"/>
    <lineage>
        <taxon>Eukaryota</taxon>
        <taxon>Fungi</taxon>
        <taxon>Dikarya</taxon>
        <taxon>Basidiomycota</taxon>
        <taxon>Agaricomycotina</taxon>
        <taxon>Agaricomycetes</taxon>
        <taxon>Agaricomycetidae</taxon>
        <taxon>Agaricales</taxon>
        <taxon>Agaricales incertae sedis</taxon>
        <taxon>Dendrothele</taxon>
    </lineage>
</organism>
<proteinExistence type="predicted"/>
<sequence length="245" mass="27585">MPEHNRVYSVHSPKYTSGTNEHYLGATDADVKEETLRIHLVAVARFKRLWWINGGRGTSPSIFLTSASRDISANVICPLANRDDTATYVPYDASQKLLEHGIQDEAFVAILPVKRRIKSKNLTSPTRPSRKLFSVISVNPLCTFFPSRLEFPTASIHHTHLSGQTAVSKWVGKWVELSGEKGKPMLANVFSRVRLLRPSLLLCRKKQEVAEERVASRVLTARSDETRRLRSSHKQLSEEPSSKAK</sequence>
<protein>
    <submittedName>
        <fullName evidence="2">Uncharacterized protein</fullName>
    </submittedName>
</protein>
<evidence type="ECO:0000313" key="3">
    <source>
        <dbReference type="Proteomes" id="UP000297245"/>
    </source>
</evidence>